<dbReference type="PROSITE" id="PS00519">
    <property type="entry name" value="HTH_ASNC_1"/>
    <property type="match status" value="1"/>
</dbReference>
<dbReference type="Gene3D" id="1.10.10.10">
    <property type="entry name" value="Winged helix-like DNA-binding domain superfamily/Winged helix DNA-binding domain"/>
    <property type="match status" value="1"/>
</dbReference>
<dbReference type="InterPro" id="IPR011008">
    <property type="entry name" value="Dimeric_a/b-barrel"/>
</dbReference>
<gene>
    <name evidence="5" type="ORF">POM99_08125</name>
</gene>
<evidence type="ECO:0000313" key="6">
    <source>
        <dbReference type="Proteomes" id="UP001222770"/>
    </source>
</evidence>
<evidence type="ECO:0000256" key="3">
    <source>
        <dbReference type="ARBA" id="ARBA00023163"/>
    </source>
</evidence>
<dbReference type="InterPro" id="IPR019885">
    <property type="entry name" value="Tscrpt_reg_HTH_AsnC-type_CS"/>
</dbReference>
<dbReference type="InterPro" id="IPR011991">
    <property type="entry name" value="ArsR-like_HTH"/>
</dbReference>
<dbReference type="InterPro" id="IPR036390">
    <property type="entry name" value="WH_DNA-bd_sf"/>
</dbReference>
<dbReference type="CDD" id="cd00090">
    <property type="entry name" value="HTH_ARSR"/>
    <property type="match status" value="1"/>
</dbReference>
<evidence type="ECO:0000259" key="4">
    <source>
        <dbReference type="PROSITE" id="PS50956"/>
    </source>
</evidence>
<organism evidence="5 6">
    <name type="scientific">Novosphingobium cyanobacteriorum</name>
    <dbReference type="NCBI Taxonomy" id="3024215"/>
    <lineage>
        <taxon>Bacteria</taxon>
        <taxon>Pseudomonadati</taxon>
        <taxon>Pseudomonadota</taxon>
        <taxon>Alphaproteobacteria</taxon>
        <taxon>Sphingomonadales</taxon>
        <taxon>Sphingomonadaceae</taxon>
        <taxon>Novosphingobium</taxon>
    </lineage>
</organism>
<keyword evidence="3" id="KW-0804">Transcription</keyword>
<dbReference type="PRINTS" id="PR00033">
    <property type="entry name" value="HTHASNC"/>
</dbReference>
<dbReference type="InterPro" id="IPR019888">
    <property type="entry name" value="Tscrpt_reg_AsnC-like"/>
</dbReference>
<keyword evidence="2" id="KW-0238">DNA-binding</keyword>
<dbReference type="SUPFAM" id="SSF54909">
    <property type="entry name" value="Dimeric alpha+beta barrel"/>
    <property type="match status" value="1"/>
</dbReference>
<dbReference type="SMART" id="SM00344">
    <property type="entry name" value="HTH_ASNC"/>
    <property type="match status" value="1"/>
</dbReference>
<accession>A0ABT6CH75</accession>
<dbReference type="PROSITE" id="PS50956">
    <property type="entry name" value="HTH_ASNC_2"/>
    <property type="match status" value="1"/>
</dbReference>
<feature type="domain" description="HTH asnC-type" evidence="4">
    <location>
        <begin position="1"/>
        <end position="62"/>
    </location>
</feature>
<dbReference type="InterPro" id="IPR000485">
    <property type="entry name" value="AsnC-type_HTH_dom"/>
</dbReference>
<evidence type="ECO:0000256" key="2">
    <source>
        <dbReference type="ARBA" id="ARBA00023125"/>
    </source>
</evidence>
<proteinExistence type="predicted"/>
<dbReference type="Pfam" id="PF01037">
    <property type="entry name" value="AsnC_trans_reg"/>
    <property type="match status" value="1"/>
</dbReference>
<dbReference type="Pfam" id="PF13412">
    <property type="entry name" value="HTH_24"/>
    <property type="match status" value="1"/>
</dbReference>
<sequence length="153" mass="17125">MNRTDAAIIEALQRDSAQPIAQVAEKVALSPSACHRRIRALEEQGVISGYAARIDPRAVGLAVEVFVEITLTSQSREAMDRFERAVGDFDDILECHLMSGSADYILRVAARDLDQYDRIHRDCLARLPGVSSMRSSFSLRRIKRFDGYPVTRS</sequence>
<dbReference type="Gene3D" id="3.30.70.920">
    <property type="match status" value="1"/>
</dbReference>
<evidence type="ECO:0000256" key="1">
    <source>
        <dbReference type="ARBA" id="ARBA00023015"/>
    </source>
</evidence>
<protein>
    <submittedName>
        <fullName evidence="5">Lrp/AsnC family transcriptional regulator</fullName>
    </submittedName>
</protein>
<comment type="caution">
    <text evidence="5">The sequence shown here is derived from an EMBL/GenBank/DDBJ whole genome shotgun (WGS) entry which is preliminary data.</text>
</comment>
<dbReference type="EMBL" id="JAROCY010000006">
    <property type="protein sequence ID" value="MDF8333162.1"/>
    <property type="molecule type" value="Genomic_DNA"/>
</dbReference>
<reference evidence="5 6" key="1">
    <citation type="submission" date="2023-03" db="EMBL/GenBank/DDBJ databases">
        <title>Novosphingobium cyanobacteriorum sp. nov., isolated from a eutrophic reservoir during the Microcystis bloom period.</title>
        <authorList>
            <person name="Kang M."/>
            <person name="Le V."/>
            <person name="Ko S.-R."/>
            <person name="Lee S.-A."/>
            <person name="Ahn C.-Y."/>
        </authorList>
    </citation>
    <scope>NUCLEOTIDE SEQUENCE [LARGE SCALE GENOMIC DNA]</scope>
    <source>
        <strain evidence="5 6">HBC54</strain>
    </source>
</reference>
<dbReference type="RefSeq" id="WP_277276570.1">
    <property type="nucleotide sequence ID" value="NZ_JAROCY010000006.1"/>
</dbReference>
<name>A0ABT6CH75_9SPHN</name>
<dbReference type="Proteomes" id="UP001222770">
    <property type="component" value="Unassembled WGS sequence"/>
</dbReference>
<evidence type="ECO:0000313" key="5">
    <source>
        <dbReference type="EMBL" id="MDF8333162.1"/>
    </source>
</evidence>
<dbReference type="PANTHER" id="PTHR30154:SF34">
    <property type="entry name" value="TRANSCRIPTIONAL REGULATOR AZLB"/>
    <property type="match status" value="1"/>
</dbReference>
<dbReference type="InterPro" id="IPR019887">
    <property type="entry name" value="Tscrpt_reg_AsnC/Lrp_C"/>
</dbReference>
<keyword evidence="6" id="KW-1185">Reference proteome</keyword>
<keyword evidence="1" id="KW-0805">Transcription regulation</keyword>
<dbReference type="PANTHER" id="PTHR30154">
    <property type="entry name" value="LEUCINE-RESPONSIVE REGULATORY PROTEIN"/>
    <property type="match status" value="1"/>
</dbReference>
<dbReference type="SUPFAM" id="SSF46785">
    <property type="entry name" value="Winged helix' DNA-binding domain"/>
    <property type="match status" value="1"/>
</dbReference>
<dbReference type="InterPro" id="IPR036388">
    <property type="entry name" value="WH-like_DNA-bd_sf"/>
</dbReference>